<evidence type="ECO:0000256" key="2">
    <source>
        <dbReference type="SAM" id="MobiDB-lite"/>
    </source>
</evidence>
<evidence type="ECO:0000313" key="4">
    <source>
        <dbReference type="EMBL" id="KAL1562189.1"/>
    </source>
</evidence>
<reference evidence="4 5" key="1">
    <citation type="submission" date="2024-06" db="EMBL/GenBank/DDBJ databases">
        <title>A chromosome level genome sequence of Diviner's sage (Salvia divinorum).</title>
        <authorList>
            <person name="Ford S.A."/>
            <person name="Ro D.-K."/>
            <person name="Ness R.W."/>
            <person name="Phillips M.A."/>
        </authorList>
    </citation>
    <scope>NUCLEOTIDE SEQUENCE [LARGE SCALE GENOMIC DNA]</scope>
    <source>
        <strain evidence="4">SAF-2024a</strain>
        <tissue evidence="4">Leaf</tissue>
    </source>
</reference>
<dbReference type="GO" id="GO:0008270">
    <property type="term" value="F:zinc ion binding"/>
    <property type="evidence" value="ECO:0007669"/>
    <property type="project" value="UniProtKB-KW"/>
</dbReference>
<dbReference type="Proteomes" id="UP001567538">
    <property type="component" value="Unassembled WGS sequence"/>
</dbReference>
<dbReference type="InterPro" id="IPR045111">
    <property type="entry name" value="Vps41/Vps8"/>
</dbReference>
<dbReference type="SUPFAM" id="SSF57850">
    <property type="entry name" value="RING/U-box"/>
    <property type="match status" value="1"/>
</dbReference>
<sequence>MAMALYDGQSHGLVDLPKNLDDLQRTIMPYLAELLQAYVSEVFSYLSVACFNQNTKVDQSNEIKEQYIRVGGVAVELCVHIRRTDILFDDIMSNFDEAHQKETFLELLEPYILKDMLGSLPPGIMQALVEHYSKRGWLQRIEQCVLHMDILSLNFNQVVRLCKEHRLDCALIYLFNKGLDDFRTPLEELLLVLRDSTRENATSLGYRVLVYLKYCFQGLAFPPGHGNLSPQRVTSLRKELLGFLLEYSSVRDSWAVTTLSSSGVYANMLHLLELDTEATLQVLNLAFVDVELSTLGQPSEDATEINMESDENGRLVQRVVDILAGVLDAGYFRSDSPVCSTDTNLVEVWPSKKDVGHMYDFIAYYVAYGQATVSKDMLGQILQYLTSEANFSDTLSEKTTDILRRREKQLLSLIQVAPETQWDAPYLLHLSEKAQFHQVCGYIHAISNQLVAAMDSYIKSIQEPVYAFSFIYDMLRLLDNEESDAFKSAVISRIPDLVKLSREATYFLIADHFSGRTTYILSELQSHPESLFLYLKTIIEVQTTGILDIYCLKNVDTLDFPSARNARLQSNGVQGYLEAMSTYLKLLHNNRANVTDEMMELYFEGWRGWKCPSNSFSFSEKFVALDAEIQKAFSCNVVDNLNAFLKTKVVAEILDIVRACIGLCQRNSPRLQPEESECLWFQLLDSFCEPLMDSGNSRDALKDSHTRSMSPEEEARTLKLKVSKYGKSAHITRKLFSIFIKEIVEGMIGYVRLPRIMLKLLSDNGKQEFGDFKLTILGILGRYDFERRILDTAKSLIEDDAYYMMSLLRKGASHGYAPRSLVCCICGSLLAKNSTNSSIQVYGCGHAAHLHCQLQENRASFSGTSVGCPICTPGRKARKSSGMHTLAENGSLFTMKKVKKGTDNLTGGSTSRVYTTEKTKSKQRRDVKLKGSSVRFPLKSNIIFGKEKISKR</sequence>
<keyword evidence="1" id="KW-0862">Zinc</keyword>
<keyword evidence="1" id="KW-0479">Metal-binding</keyword>
<evidence type="ECO:0000256" key="1">
    <source>
        <dbReference type="PROSITE-ProRule" id="PRU00175"/>
    </source>
</evidence>
<accession>A0ABD1I0D7</accession>
<evidence type="ECO:0000259" key="3">
    <source>
        <dbReference type="PROSITE" id="PS50089"/>
    </source>
</evidence>
<protein>
    <submittedName>
        <fullName evidence="4">Vacuolar protein sorting-associated protein 8 isoform X2</fullName>
    </submittedName>
</protein>
<comment type="caution">
    <text evidence="4">The sequence shown here is derived from an EMBL/GenBank/DDBJ whole genome shotgun (WGS) entry which is preliminary data.</text>
</comment>
<dbReference type="PANTHER" id="PTHR12616">
    <property type="entry name" value="VACUOLAR PROTEIN SORTING VPS41"/>
    <property type="match status" value="1"/>
</dbReference>
<feature type="domain" description="RING-type" evidence="3">
    <location>
        <begin position="823"/>
        <end position="872"/>
    </location>
</feature>
<keyword evidence="1" id="KW-0863">Zinc-finger</keyword>
<dbReference type="PROSITE" id="PS50089">
    <property type="entry name" value="ZF_RING_2"/>
    <property type="match status" value="1"/>
</dbReference>
<feature type="compositionally biased region" description="Polar residues" evidence="2">
    <location>
        <begin position="904"/>
        <end position="914"/>
    </location>
</feature>
<keyword evidence="5" id="KW-1185">Reference proteome</keyword>
<dbReference type="PANTHER" id="PTHR12616:SF8">
    <property type="entry name" value="VACUOLAR PROTEIN SORTING-ASSOCIATED PROTEIN 8 HOMOLOG"/>
    <property type="match status" value="1"/>
</dbReference>
<proteinExistence type="predicted"/>
<dbReference type="InterPro" id="IPR025941">
    <property type="entry name" value="Vps8_central_dom"/>
</dbReference>
<dbReference type="InterPro" id="IPR001841">
    <property type="entry name" value="Znf_RING"/>
</dbReference>
<gene>
    <name evidence="4" type="ORF">AAHA92_04792</name>
</gene>
<organism evidence="4 5">
    <name type="scientific">Salvia divinorum</name>
    <name type="common">Maria pastora</name>
    <name type="synonym">Diviner's sage</name>
    <dbReference type="NCBI Taxonomy" id="28513"/>
    <lineage>
        <taxon>Eukaryota</taxon>
        <taxon>Viridiplantae</taxon>
        <taxon>Streptophyta</taxon>
        <taxon>Embryophyta</taxon>
        <taxon>Tracheophyta</taxon>
        <taxon>Spermatophyta</taxon>
        <taxon>Magnoliopsida</taxon>
        <taxon>eudicotyledons</taxon>
        <taxon>Gunneridae</taxon>
        <taxon>Pentapetalae</taxon>
        <taxon>asterids</taxon>
        <taxon>lamiids</taxon>
        <taxon>Lamiales</taxon>
        <taxon>Lamiaceae</taxon>
        <taxon>Nepetoideae</taxon>
        <taxon>Mentheae</taxon>
        <taxon>Salviinae</taxon>
        <taxon>Salvia</taxon>
        <taxon>Salvia subgen. Calosphace</taxon>
    </lineage>
</organism>
<name>A0ABD1I0D7_SALDI</name>
<feature type="compositionally biased region" description="Basic and acidic residues" evidence="2">
    <location>
        <begin position="915"/>
        <end position="928"/>
    </location>
</feature>
<feature type="region of interest" description="Disordered" evidence="2">
    <location>
        <begin position="904"/>
        <end position="928"/>
    </location>
</feature>
<dbReference type="Pfam" id="PF12816">
    <property type="entry name" value="TPR_Vps8"/>
    <property type="match status" value="1"/>
</dbReference>
<evidence type="ECO:0000313" key="5">
    <source>
        <dbReference type="Proteomes" id="UP001567538"/>
    </source>
</evidence>
<dbReference type="AlphaFoldDB" id="A0ABD1I0D7"/>
<dbReference type="EMBL" id="JBEAFC010000003">
    <property type="protein sequence ID" value="KAL1562189.1"/>
    <property type="molecule type" value="Genomic_DNA"/>
</dbReference>